<dbReference type="GO" id="GO:0071881">
    <property type="term" value="P:adenylate cyclase-inhibiting adrenergic receptor signaling pathway"/>
    <property type="evidence" value="ECO:0007669"/>
    <property type="project" value="UniProtKB-ARBA"/>
</dbReference>
<dbReference type="InterPro" id="IPR017452">
    <property type="entry name" value="GPCR_Rhodpsn_7TM"/>
</dbReference>
<dbReference type="AlphaFoldDB" id="A0A553QWI8"/>
<evidence type="ECO:0000256" key="6">
    <source>
        <dbReference type="ARBA" id="ARBA00023136"/>
    </source>
</evidence>
<organism evidence="14 15">
    <name type="scientific">Danionella cerebrum</name>
    <dbReference type="NCBI Taxonomy" id="2873325"/>
    <lineage>
        <taxon>Eukaryota</taxon>
        <taxon>Metazoa</taxon>
        <taxon>Chordata</taxon>
        <taxon>Craniata</taxon>
        <taxon>Vertebrata</taxon>
        <taxon>Euteleostomi</taxon>
        <taxon>Actinopterygii</taxon>
        <taxon>Neopterygii</taxon>
        <taxon>Teleostei</taxon>
        <taxon>Ostariophysi</taxon>
        <taxon>Cypriniformes</taxon>
        <taxon>Danionidae</taxon>
        <taxon>Danioninae</taxon>
        <taxon>Danionella</taxon>
    </lineage>
</organism>
<dbReference type="FunFam" id="1.20.1070.10:FF:000396">
    <property type="entry name" value="D(2) dopamine receptor A"/>
    <property type="match status" value="1"/>
</dbReference>
<dbReference type="GO" id="GO:0007195">
    <property type="term" value="P:adenylate cyclase-inhibiting dopamine receptor signaling pathway"/>
    <property type="evidence" value="ECO:0007669"/>
    <property type="project" value="InterPro"/>
</dbReference>
<dbReference type="GO" id="GO:0014059">
    <property type="term" value="P:regulation of dopamine secretion"/>
    <property type="evidence" value="ECO:0007669"/>
    <property type="project" value="TreeGrafter"/>
</dbReference>
<feature type="transmembrane region" description="Helical" evidence="12">
    <location>
        <begin position="74"/>
        <end position="96"/>
    </location>
</feature>
<dbReference type="PANTHER" id="PTHR24248">
    <property type="entry name" value="ADRENERGIC RECEPTOR-RELATED G-PROTEIN COUPLED RECEPTOR"/>
    <property type="match status" value="1"/>
</dbReference>
<dbReference type="PANTHER" id="PTHR24248:SF87">
    <property type="entry name" value="D(2) DOPAMINE RECEPTOR"/>
    <property type="match status" value="1"/>
</dbReference>
<comment type="subcellular location">
    <subcellularLocation>
        <location evidence="1">Cell membrane</location>
        <topology evidence="1">Multi-pass membrane protein</topology>
    </subcellularLocation>
</comment>
<dbReference type="GO" id="GO:0042734">
    <property type="term" value="C:presynaptic membrane"/>
    <property type="evidence" value="ECO:0007669"/>
    <property type="project" value="TreeGrafter"/>
</dbReference>
<keyword evidence="5" id="KW-0297">G-protein coupled receptor</keyword>
<feature type="transmembrane region" description="Helical" evidence="12">
    <location>
        <begin position="180"/>
        <end position="200"/>
    </location>
</feature>
<sequence>MPGIFMDFLTEYPYNDSYNDNGTWSLNATTCEAKHQYNFYAMLLTLLIFVIVFGNVLVCMAVSREKALQTTTNYLIVSLAVADLLVATLVMPWVVYLEVVGEWRFSKIHCDIFVTLDVMMCTASILNLCAISIDSCCHANALQHKIQLQETGHCNDLSATRDESACEIANPSFVVYSSIMSFYVPFIITLLVYVQIYVVLRKRRKRVNTKRSCQKTDADVQTTFKEKCTHPEDVKLCTVIIKANGGFPAKNKKAQQKKEVLHEDGDVGMETDAGTIVREKKTLASSLGDDLLANPSPILAPPSQVECQSNKDEKNGHAKEIQTTKEPKPVETLALSNGKTRTTVSKTMSKRKMSQHKEKKATQMLAIVLGVFIICWLPFFITHILKTHCTSCVVPMEMYNAFTWLGYVNSAVNPIIYTTFNVEFRKAFLKILHC</sequence>
<evidence type="ECO:0000313" key="15">
    <source>
        <dbReference type="Proteomes" id="UP000316079"/>
    </source>
</evidence>
<dbReference type="InterPro" id="IPR000929">
    <property type="entry name" value="Dopamine_rcpt"/>
</dbReference>
<evidence type="ECO:0000256" key="10">
    <source>
        <dbReference type="ARBA" id="ARBA00023224"/>
    </source>
</evidence>
<dbReference type="SMART" id="SM01381">
    <property type="entry name" value="7TM_GPCR_Srsx"/>
    <property type="match status" value="1"/>
</dbReference>
<evidence type="ECO:0000259" key="13">
    <source>
        <dbReference type="PROSITE" id="PS50262"/>
    </source>
</evidence>
<evidence type="ECO:0000256" key="11">
    <source>
        <dbReference type="SAM" id="MobiDB-lite"/>
    </source>
</evidence>
<evidence type="ECO:0000256" key="12">
    <source>
        <dbReference type="SAM" id="Phobius"/>
    </source>
</evidence>
<dbReference type="Gene3D" id="1.20.1070.10">
    <property type="entry name" value="Rhodopsin 7-helix transmembrane proteins"/>
    <property type="match status" value="3"/>
</dbReference>
<evidence type="ECO:0000256" key="3">
    <source>
        <dbReference type="ARBA" id="ARBA00022692"/>
    </source>
</evidence>
<dbReference type="OrthoDB" id="10034726at2759"/>
<dbReference type="GO" id="GO:0001591">
    <property type="term" value="F:dopamine neurotransmitter receptor activity, coupled via Gi/Go"/>
    <property type="evidence" value="ECO:0007669"/>
    <property type="project" value="TreeGrafter"/>
</dbReference>
<dbReference type="PRINTS" id="PR00567">
    <property type="entry name" value="DOPAMINED2R"/>
</dbReference>
<dbReference type="PRINTS" id="PR00237">
    <property type="entry name" value="GPCRRHODOPSN"/>
</dbReference>
<proteinExistence type="predicted"/>
<dbReference type="GO" id="GO:0098978">
    <property type="term" value="C:glutamatergic synapse"/>
    <property type="evidence" value="ECO:0007669"/>
    <property type="project" value="TreeGrafter"/>
</dbReference>
<protein>
    <recommendedName>
        <fullName evidence="13">G-protein coupled receptors family 1 profile domain-containing protein</fullName>
    </recommendedName>
</protein>
<keyword evidence="2" id="KW-1003">Cell membrane</keyword>
<evidence type="ECO:0000256" key="7">
    <source>
        <dbReference type="ARBA" id="ARBA00023157"/>
    </source>
</evidence>
<dbReference type="GO" id="GO:0051967">
    <property type="term" value="P:negative regulation of synaptic transmission, glutamatergic"/>
    <property type="evidence" value="ECO:0007669"/>
    <property type="project" value="TreeGrafter"/>
</dbReference>
<keyword evidence="6 12" id="KW-0472">Membrane</keyword>
<keyword evidence="4 12" id="KW-1133">Transmembrane helix</keyword>
<gene>
    <name evidence="14" type="ORF">DNTS_022893</name>
</gene>
<comment type="caution">
    <text evidence="14">The sequence shown here is derived from an EMBL/GenBank/DDBJ whole genome shotgun (WGS) entry which is preliminary data.</text>
</comment>
<evidence type="ECO:0000256" key="4">
    <source>
        <dbReference type="ARBA" id="ARBA00022989"/>
    </source>
</evidence>
<evidence type="ECO:0000256" key="2">
    <source>
        <dbReference type="ARBA" id="ARBA00022475"/>
    </source>
</evidence>
<dbReference type="GO" id="GO:0043266">
    <property type="term" value="P:regulation of potassium ion transport"/>
    <property type="evidence" value="ECO:0007669"/>
    <property type="project" value="TreeGrafter"/>
</dbReference>
<dbReference type="EMBL" id="SRMA01025458">
    <property type="protein sequence ID" value="TRY94330.1"/>
    <property type="molecule type" value="Genomic_DNA"/>
</dbReference>
<dbReference type="InterPro" id="IPR001922">
    <property type="entry name" value="Dopamine_D2_rcpt"/>
</dbReference>
<keyword evidence="9" id="KW-0325">Glycoprotein</keyword>
<feature type="transmembrane region" description="Helical" evidence="12">
    <location>
        <begin position="39"/>
        <end position="62"/>
    </location>
</feature>
<evidence type="ECO:0000256" key="9">
    <source>
        <dbReference type="ARBA" id="ARBA00023180"/>
    </source>
</evidence>
<dbReference type="GO" id="GO:0051481">
    <property type="term" value="P:negative regulation of cytosolic calcium ion concentration"/>
    <property type="evidence" value="ECO:0007669"/>
    <property type="project" value="TreeGrafter"/>
</dbReference>
<feature type="transmembrane region" description="Helical" evidence="12">
    <location>
        <begin position="361"/>
        <end position="381"/>
    </location>
</feature>
<dbReference type="STRING" id="623744.A0A553QWI8"/>
<dbReference type="PRINTS" id="PR00242">
    <property type="entry name" value="DOPAMINER"/>
</dbReference>
<feature type="domain" description="G-protein coupled receptors family 1 profile" evidence="13">
    <location>
        <begin position="54"/>
        <end position="417"/>
    </location>
</feature>
<evidence type="ECO:0000313" key="14">
    <source>
        <dbReference type="EMBL" id="TRY94330.1"/>
    </source>
</evidence>
<feature type="transmembrane region" description="Helical" evidence="12">
    <location>
        <begin position="401"/>
        <end position="420"/>
    </location>
</feature>
<dbReference type="Proteomes" id="UP000316079">
    <property type="component" value="Unassembled WGS sequence"/>
</dbReference>
<feature type="compositionally biased region" description="Basic and acidic residues" evidence="11">
    <location>
        <begin position="309"/>
        <end position="329"/>
    </location>
</feature>
<dbReference type="SUPFAM" id="SSF81321">
    <property type="entry name" value="Family A G protein-coupled receptor-like"/>
    <property type="match status" value="1"/>
</dbReference>
<name>A0A553QWI8_9TELE</name>
<evidence type="ECO:0000256" key="8">
    <source>
        <dbReference type="ARBA" id="ARBA00023170"/>
    </source>
</evidence>
<feature type="region of interest" description="Disordered" evidence="11">
    <location>
        <begin position="302"/>
        <end position="329"/>
    </location>
</feature>
<keyword evidence="15" id="KW-1185">Reference proteome</keyword>
<dbReference type="InterPro" id="IPR000276">
    <property type="entry name" value="GPCR_Rhodpsn"/>
</dbReference>
<keyword evidence="7" id="KW-1015">Disulfide bond</keyword>
<dbReference type="GO" id="GO:0060158">
    <property type="term" value="P:phospholipase C-activating dopamine receptor signaling pathway"/>
    <property type="evidence" value="ECO:0007669"/>
    <property type="project" value="TreeGrafter"/>
</dbReference>
<keyword evidence="8" id="KW-0675">Receptor</keyword>
<keyword evidence="3 12" id="KW-0812">Transmembrane</keyword>
<keyword evidence="10" id="KW-0807">Transducer</keyword>
<dbReference type="Pfam" id="PF00001">
    <property type="entry name" value="7tm_1"/>
    <property type="match status" value="2"/>
</dbReference>
<evidence type="ECO:0000256" key="5">
    <source>
        <dbReference type="ARBA" id="ARBA00023040"/>
    </source>
</evidence>
<dbReference type="GO" id="GO:0004938">
    <property type="term" value="F:alpha2-adrenergic receptor activity"/>
    <property type="evidence" value="ECO:0007669"/>
    <property type="project" value="UniProtKB-ARBA"/>
</dbReference>
<reference evidence="14 15" key="1">
    <citation type="journal article" date="2019" name="Sci. Data">
        <title>Hybrid genome assembly and annotation of Danionella translucida.</title>
        <authorList>
            <person name="Kadobianskyi M."/>
            <person name="Schulze L."/>
            <person name="Schuelke M."/>
            <person name="Judkewitz B."/>
        </authorList>
    </citation>
    <scope>NUCLEOTIDE SEQUENCE [LARGE SCALE GENOMIC DNA]</scope>
    <source>
        <strain evidence="14 15">Bolton</strain>
    </source>
</reference>
<dbReference type="PROSITE" id="PS50262">
    <property type="entry name" value="G_PROTEIN_RECEP_F1_2"/>
    <property type="match status" value="1"/>
</dbReference>
<accession>A0A553QWI8</accession>
<evidence type="ECO:0000256" key="1">
    <source>
        <dbReference type="ARBA" id="ARBA00004651"/>
    </source>
</evidence>